<dbReference type="Pfam" id="PF00067">
    <property type="entry name" value="p450"/>
    <property type="match status" value="1"/>
</dbReference>
<evidence type="ECO:0000256" key="4">
    <source>
        <dbReference type="ARBA" id="ARBA00022723"/>
    </source>
</evidence>
<dbReference type="InterPro" id="IPR036396">
    <property type="entry name" value="Cyt_P450_sf"/>
</dbReference>
<dbReference type="EMBL" id="KN825149">
    <property type="protein sequence ID" value="KIK93852.1"/>
    <property type="molecule type" value="Genomic_DNA"/>
</dbReference>
<dbReference type="PRINTS" id="PR00463">
    <property type="entry name" value="EP450I"/>
</dbReference>
<dbReference type="InterPro" id="IPR002401">
    <property type="entry name" value="Cyt_P450_E_grp-I"/>
</dbReference>
<reference evidence="11" key="2">
    <citation type="submission" date="2015-01" db="EMBL/GenBank/DDBJ databases">
        <title>Evolutionary Origins and Diversification of the Mycorrhizal Mutualists.</title>
        <authorList>
            <consortium name="DOE Joint Genome Institute"/>
            <consortium name="Mycorrhizal Genomics Consortium"/>
            <person name="Kohler A."/>
            <person name="Kuo A."/>
            <person name="Nagy L.G."/>
            <person name="Floudas D."/>
            <person name="Copeland A."/>
            <person name="Barry K.W."/>
            <person name="Cichocki N."/>
            <person name="Veneault-Fourrey C."/>
            <person name="LaButti K."/>
            <person name="Lindquist E.A."/>
            <person name="Lipzen A."/>
            <person name="Lundell T."/>
            <person name="Morin E."/>
            <person name="Murat C."/>
            <person name="Riley R."/>
            <person name="Ohm R."/>
            <person name="Sun H."/>
            <person name="Tunlid A."/>
            <person name="Henrissat B."/>
            <person name="Grigoriev I.V."/>
            <person name="Hibbett D.S."/>
            <person name="Martin F."/>
        </authorList>
    </citation>
    <scope>NUCLEOTIDE SEQUENCE [LARGE SCALE GENOMIC DNA]</scope>
    <source>
        <strain evidence="11">Ve08.2h10</strain>
    </source>
</reference>
<dbReference type="OrthoDB" id="1470350at2759"/>
<dbReference type="PANTHER" id="PTHR24287">
    <property type="entry name" value="P450, PUTATIVE (EUROFUNG)-RELATED"/>
    <property type="match status" value="1"/>
</dbReference>
<reference evidence="10 11" key="1">
    <citation type="submission" date="2014-04" db="EMBL/GenBank/DDBJ databases">
        <authorList>
            <consortium name="DOE Joint Genome Institute"/>
            <person name="Kuo A."/>
            <person name="Kohler A."/>
            <person name="Jargeat P."/>
            <person name="Nagy L.G."/>
            <person name="Floudas D."/>
            <person name="Copeland A."/>
            <person name="Barry K.W."/>
            <person name="Cichocki N."/>
            <person name="Veneault-Fourrey C."/>
            <person name="LaButti K."/>
            <person name="Lindquist E.A."/>
            <person name="Lipzen A."/>
            <person name="Lundell T."/>
            <person name="Morin E."/>
            <person name="Murat C."/>
            <person name="Sun H."/>
            <person name="Tunlid A."/>
            <person name="Henrissat B."/>
            <person name="Grigoriev I.V."/>
            <person name="Hibbett D.S."/>
            <person name="Martin F."/>
            <person name="Nordberg H.P."/>
            <person name="Cantor M.N."/>
            <person name="Hua S.X."/>
        </authorList>
    </citation>
    <scope>NUCLEOTIDE SEQUENCE [LARGE SCALE GENOMIC DNA]</scope>
    <source>
        <strain evidence="10 11">Ve08.2h10</strain>
    </source>
</reference>
<dbReference type="SUPFAM" id="SSF48264">
    <property type="entry name" value="Cytochrome P450"/>
    <property type="match status" value="1"/>
</dbReference>
<dbReference type="HOGENOM" id="CLU_001570_27_0_1"/>
<accession>A0A0D0D9T7</accession>
<comment type="cofactor">
    <cofactor evidence="1 8">
        <name>heme</name>
        <dbReference type="ChEBI" id="CHEBI:30413"/>
    </cofactor>
</comment>
<evidence type="ECO:0000256" key="5">
    <source>
        <dbReference type="ARBA" id="ARBA00023002"/>
    </source>
</evidence>
<name>A0A0D0D9T7_9AGAM</name>
<evidence type="ECO:0000256" key="7">
    <source>
        <dbReference type="ARBA" id="ARBA00023033"/>
    </source>
</evidence>
<evidence type="ECO:0000313" key="10">
    <source>
        <dbReference type="EMBL" id="KIK93852.1"/>
    </source>
</evidence>
<dbReference type="STRING" id="930991.A0A0D0D9T7"/>
<dbReference type="PRINTS" id="PR00385">
    <property type="entry name" value="P450"/>
</dbReference>
<evidence type="ECO:0008006" key="12">
    <source>
        <dbReference type="Google" id="ProtNLM"/>
    </source>
</evidence>
<sequence length="651" mass="73687">MQLLCYVDQASIPGHSIMGQQRNMQPPPGLVALVHILPRLAFASVTIYAGLRACDIFFGCLVPKMPTYVLSLPLAFAARVVYSQIRDRRQATLLGAVLPPSMNSKWPGALDKLSALVWNYSNGYLGEFMHAECEEVGQTFNARLLYEDRIFTTEPEYIKAILATQFNSFVKGPIFRNQFHSLLGTGVFNSDGARSQINGLTSSEVRLTHPTHRPHMEVGGLLFFSFSCLLILGQTSRFHRSMTRPFFSRVRISDFDIFEKHAEDTINQMKIRLRDGYPVDFQDAASRFTLDSATEFLFGRDVGSLSAGLVYPPSSPLSKDPSILNHPANRFAQAFSESQVAAARRANYGSAWRFTEPWQDQVLKSMKICSEFIDPILSDTLAKKHELKKHDLLEVEHGEREVKDGETLLEHLVNYTEDRIIIKDEALNIMIAGRDTTAATLTFATYMLSQHPDVLARLREEILTKVGNSRKPTHDDMKDMKYLRAFINETLRLYPAVLTTEAQVWPAVNGGKPFYIPPNTMAIYSVLLMHRRKDLWGPDADHFDPDRFLDERLHKYLIPNPFIFLPFNAGPRICLGQQFAYHEVSYLLIRLLQSFDAVSLDTATQHLPPADWAEGKGRKALEKVLARSHLTIYVEGGLWVRMKEASPVESD</sequence>
<dbReference type="Gene3D" id="1.10.630.10">
    <property type="entry name" value="Cytochrome P450"/>
    <property type="match status" value="2"/>
</dbReference>
<dbReference type="InterPro" id="IPR047146">
    <property type="entry name" value="Cyt_P450_E_CYP52_fungi"/>
</dbReference>
<evidence type="ECO:0000256" key="6">
    <source>
        <dbReference type="ARBA" id="ARBA00023004"/>
    </source>
</evidence>
<keyword evidence="5 9" id="KW-0560">Oxidoreductase</keyword>
<dbReference type="PROSITE" id="PS00086">
    <property type="entry name" value="CYTOCHROME_P450"/>
    <property type="match status" value="1"/>
</dbReference>
<evidence type="ECO:0000256" key="1">
    <source>
        <dbReference type="ARBA" id="ARBA00001971"/>
    </source>
</evidence>
<keyword evidence="7 9" id="KW-0503">Monooxygenase</keyword>
<comment type="similarity">
    <text evidence="2 9">Belongs to the cytochrome P450 family.</text>
</comment>
<feature type="binding site" description="axial binding residue" evidence="8">
    <location>
        <position position="574"/>
    </location>
    <ligand>
        <name>heme</name>
        <dbReference type="ChEBI" id="CHEBI:30413"/>
    </ligand>
    <ligandPart>
        <name>Fe</name>
        <dbReference type="ChEBI" id="CHEBI:18248"/>
    </ligandPart>
</feature>
<evidence type="ECO:0000256" key="8">
    <source>
        <dbReference type="PIRSR" id="PIRSR602401-1"/>
    </source>
</evidence>
<protein>
    <recommendedName>
        <fullName evidence="12">Cytochrome P450</fullName>
    </recommendedName>
</protein>
<proteinExistence type="inferred from homology"/>
<keyword evidence="3 8" id="KW-0349">Heme</keyword>
<dbReference type="GO" id="GO:0016705">
    <property type="term" value="F:oxidoreductase activity, acting on paired donors, with incorporation or reduction of molecular oxygen"/>
    <property type="evidence" value="ECO:0007669"/>
    <property type="project" value="InterPro"/>
</dbReference>
<organism evidence="10 11">
    <name type="scientific">Paxillus rubicundulus Ve08.2h10</name>
    <dbReference type="NCBI Taxonomy" id="930991"/>
    <lineage>
        <taxon>Eukaryota</taxon>
        <taxon>Fungi</taxon>
        <taxon>Dikarya</taxon>
        <taxon>Basidiomycota</taxon>
        <taxon>Agaricomycotina</taxon>
        <taxon>Agaricomycetes</taxon>
        <taxon>Agaricomycetidae</taxon>
        <taxon>Boletales</taxon>
        <taxon>Paxilineae</taxon>
        <taxon>Paxillaceae</taxon>
        <taxon>Paxillus</taxon>
    </lineage>
</organism>
<dbReference type="InterPro" id="IPR001128">
    <property type="entry name" value="Cyt_P450"/>
</dbReference>
<keyword evidence="4 8" id="KW-0479">Metal-binding</keyword>
<dbReference type="PANTHER" id="PTHR24287:SF1">
    <property type="entry name" value="P450, PUTATIVE (EUROFUNG)-RELATED"/>
    <property type="match status" value="1"/>
</dbReference>
<dbReference type="GO" id="GO:0020037">
    <property type="term" value="F:heme binding"/>
    <property type="evidence" value="ECO:0007669"/>
    <property type="project" value="InterPro"/>
</dbReference>
<evidence type="ECO:0000256" key="9">
    <source>
        <dbReference type="RuleBase" id="RU000461"/>
    </source>
</evidence>
<evidence type="ECO:0000256" key="3">
    <source>
        <dbReference type="ARBA" id="ARBA00022617"/>
    </source>
</evidence>
<dbReference type="Proteomes" id="UP000054538">
    <property type="component" value="Unassembled WGS sequence"/>
</dbReference>
<dbReference type="GO" id="GO:0004497">
    <property type="term" value="F:monooxygenase activity"/>
    <property type="evidence" value="ECO:0007669"/>
    <property type="project" value="UniProtKB-KW"/>
</dbReference>
<dbReference type="InParanoid" id="A0A0D0D9T7"/>
<evidence type="ECO:0000256" key="2">
    <source>
        <dbReference type="ARBA" id="ARBA00010617"/>
    </source>
</evidence>
<evidence type="ECO:0000313" key="11">
    <source>
        <dbReference type="Proteomes" id="UP000054538"/>
    </source>
</evidence>
<dbReference type="InterPro" id="IPR017972">
    <property type="entry name" value="Cyt_P450_CS"/>
</dbReference>
<keyword evidence="6 8" id="KW-0408">Iron</keyword>
<dbReference type="GO" id="GO:0005506">
    <property type="term" value="F:iron ion binding"/>
    <property type="evidence" value="ECO:0007669"/>
    <property type="project" value="InterPro"/>
</dbReference>
<gene>
    <name evidence="10" type="ORF">PAXRUDRAFT_785857</name>
</gene>
<dbReference type="AlphaFoldDB" id="A0A0D0D9T7"/>
<keyword evidence="11" id="KW-1185">Reference proteome</keyword>